<dbReference type="Pfam" id="PF00011">
    <property type="entry name" value="HSP20"/>
    <property type="match status" value="1"/>
</dbReference>
<evidence type="ECO:0000256" key="2">
    <source>
        <dbReference type="RuleBase" id="RU003616"/>
    </source>
</evidence>
<dbReference type="InterPro" id="IPR002068">
    <property type="entry name" value="A-crystallin/Hsp20_dom"/>
</dbReference>
<dbReference type="PROSITE" id="PS01031">
    <property type="entry name" value="SHSP"/>
    <property type="match status" value="1"/>
</dbReference>
<proteinExistence type="inferred from homology"/>
<name>A0A914EDU7_9BILA</name>
<dbReference type="CDD" id="cd00298">
    <property type="entry name" value="ACD_sHsps_p23-like"/>
    <property type="match status" value="1"/>
</dbReference>
<evidence type="ECO:0000256" key="1">
    <source>
        <dbReference type="PROSITE-ProRule" id="PRU00285"/>
    </source>
</evidence>
<accession>A0A914EDU7</accession>
<dbReference type="Gene3D" id="2.60.40.790">
    <property type="match status" value="1"/>
</dbReference>
<sequence>MDRILEAQEDDFELRFKLSDSYCVYGADDIKVEIEDGWIEVKAELIEQHPDEIIRHSFYRKRKLPAEVIVESLSCDIDQGMLIISGKKQLPEKRVLKVNVLRSGP</sequence>
<organism evidence="4 5">
    <name type="scientific">Acrobeloides nanus</name>
    <dbReference type="NCBI Taxonomy" id="290746"/>
    <lineage>
        <taxon>Eukaryota</taxon>
        <taxon>Metazoa</taxon>
        <taxon>Ecdysozoa</taxon>
        <taxon>Nematoda</taxon>
        <taxon>Chromadorea</taxon>
        <taxon>Rhabditida</taxon>
        <taxon>Tylenchina</taxon>
        <taxon>Cephalobomorpha</taxon>
        <taxon>Cephaloboidea</taxon>
        <taxon>Cephalobidae</taxon>
        <taxon>Acrobeloides</taxon>
    </lineage>
</organism>
<evidence type="ECO:0000313" key="4">
    <source>
        <dbReference type="Proteomes" id="UP000887540"/>
    </source>
</evidence>
<dbReference type="WBParaSite" id="ACRNAN_scaffold7369.g31402.t1">
    <property type="protein sequence ID" value="ACRNAN_scaffold7369.g31402.t1"/>
    <property type="gene ID" value="ACRNAN_scaffold7369.g31402"/>
</dbReference>
<dbReference type="SUPFAM" id="SSF49764">
    <property type="entry name" value="HSP20-like chaperones"/>
    <property type="match status" value="1"/>
</dbReference>
<protein>
    <submittedName>
        <fullName evidence="5">SHSP domain-containing protein</fullName>
    </submittedName>
</protein>
<dbReference type="Proteomes" id="UP000887540">
    <property type="component" value="Unplaced"/>
</dbReference>
<dbReference type="InterPro" id="IPR008978">
    <property type="entry name" value="HSP20-like_chaperone"/>
</dbReference>
<comment type="similarity">
    <text evidence="1 2">Belongs to the small heat shock protein (HSP20) family.</text>
</comment>
<reference evidence="5" key="1">
    <citation type="submission" date="2022-11" db="UniProtKB">
        <authorList>
            <consortium name="WormBaseParasite"/>
        </authorList>
    </citation>
    <scope>IDENTIFICATION</scope>
</reference>
<evidence type="ECO:0000259" key="3">
    <source>
        <dbReference type="PROSITE" id="PS01031"/>
    </source>
</evidence>
<dbReference type="AlphaFoldDB" id="A0A914EDU7"/>
<keyword evidence="4" id="KW-1185">Reference proteome</keyword>
<evidence type="ECO:0000313" key="5">
    <source>
        <dbReference type="WBParaSite" id="ACRNAN_scaffold7369.g31402.t1"/>
    </source>
</evidence>
<feature type="domain" description="SHSP" evidence="3">
    <location>
        <begin position="1"/>
        <end position="101"/>
    </location>
</feature>